<dbReference type="EMBL" id="ASHM01222284">
    <property type="protein sequence ID" value="PNX68108.1"/>
    <property type="molecule type" value="Genomic_DNA"/>
</dbReference>
<feature type="non-terminal residue" evidence="2">
    <location>
        <position position="1"/>
    </location>
</feature>
<reference evidence="2 3" key="1">
    <citation type="journal article" date="2014" name="Am. J. Bot.">
        <title>Genome assembly and annotation for red clover (Trifolium pratense; Fabaceae).</title>
        <authorList>
            <person name="Istvanek J."/>
            <person name="Jaros M."/>
            <person name="Krenek A."/>
            <person name="Repkova J."/>
        </authorList>
    </citation>
    <scope>NUCLEOTIDE SEQUENCE [LARGE SCALE GENOMIC DNA]</scope>
    <source>
        <strain evidence="3">cv. Tatra</strain>
        <tissue evidence="2">Young leaves</tissue>
    </source>
</reference>
<sequence length="72" mass="8171">PYAPIIQQIRHLHQGDWNVSFKHTLREGNECVDWLAKTGASCNDILKIWNSYPPQLSLVLMADVMGVARPRA</sequence>
<dbReference type="PANTHER" id="PTHR34023:SF5">
    <property type="entry name" value="RNASE H TYPE-1 DOMAIN-CONTAINING PROTEIN"/>
    <property type="match status" value="1"/>
</dbReference>
<feature type="domain" description="RNase H type-1" evidence="1">
    <location>
        <begin position="3"/>
        <end position="38"/>
    </location>
</feature>
<proteinExistence type="predicted"/>
<protein>
    <submittedName>
        <fullName evidence="2">Ribonuclease H</fullName>
    </submittedName>
</protein>
<name>A0A2K3KP88_TRIPR</name>
<dbReference type="Proteomes" id="UP000236291">
    <property type="component" value="Unassembled WGS sequence"/>
</dbReference>
<evidence type="ECO:0000313" key="3">
    <source>
        <dbReference type="Proteomes" id="UP000236291"/>
    </source>
</evidence>
<dbReference type="AlphaFoldDB" id="A0A2K3KP88"/>
<dbReference type="Pfam" id="PF13456">
    <property type="entry name" value="RVT_3"/>
    <property type="match status" value="1"/>
</dbReference>
<dbReference type="GO" id="GO:0003676">
    <property type="term" value="F:nucleic acid binding"/>
    <property type="evidence" value="ECO:0007669"/>
    <property type="project" value="InterPro"/>
</dbReference>
<dbReference type="Gene3D" id="3.30.420.10">
    <property type="entry name" value="Ribonuclease H-like superfamily/Ribonuclease H"/>
    <property type="match status" value="1"/>
</dbReference>
<evidence type="ECO:0000313" key="2">
    <source>
        <dbReference type="EMBL" id="PNX68108.1"/>
    </source>
</evidence>
<reference evidence="2 3" key="2">
    <citation type="journal article" date="2017" name="Front. Plant Sci.">
        <title>Gene Classification and Mining of Molecular Markers Useful in Red Clover (Trifolium pratense) Breeding.</title>
        <authorList>
            <person name="Istvanek J."/>
            <person name="Dluhosova J."/>
            <person name="Dluhos P."/>
            <person name="Patkova L."/>
            <person name="Nedelnik J."/>
            <person name="Repkova J."/>
        </authorList>
    </citation>
    <scope>NUCLEOTIDE SEQUENCE [LARGE SCALE GENOMIC DNA]</scope>
    <source>
        <strain evidence="3">cv. Tatra</strain>
        <tissue evidence="2">Young leaves</tissue>
    </source>
</reference>
<dbReference type="GO" id="GO:0004523">
    <property type="term" value="F:RNA-DNA hybrid ribonuclease activity"/>
    <property type="evidence" value="ECO:0007669"/>
    <property type="project" value="InterPro"/>
</dbReference>
<organism evidence="2 3">
    <name type="scientific">Trifolium pratense</name>
    <name type="common">Red clover</name>
    <dbReference type="NCBI Taxonomy" id="57577"/>
    <lineage>
        <taxon>Eukaryota</taxon>
        <taxon>Viridiplantae</taxon>
        <taxon>Streptophyta</taxon>
        <taxon>Embryophyta</taxon>
        <taxon>Tracheophyta</taxon>
        <taxon>Spermatophyta</taxon>
        <taxon>Magnoliopsida</taxon>
        <taxon>eudicotyledons</taxon>
        <taxon>Gunneridae</taxon>
        <taxon>Pentapetalae</taxon>
        <taxon>rosids</taxon>
        <taxon>fabids</taxon>
        <taxon>Fabales</taxon>
        <taxon>Fabaceae</taxon>
        <taxon>Papilionoideae</taxon>
        <taxon>50 kb inversion clade</taxon>
        <taxon>NPAAA clade</taxon>
        <taxon>Hologalegina</taxon>
        <taxon>IRL clade</taxon>
        <taxon>Trifolieae</taxon>
        <taxon>Trifolium</taxon>
    </lineage>
</organism>
<gene>
    <name evidence="2" type="ORF">L195_g063828</name>
</gene>
<accession>A0A2K3KP88</accession>
<dbReference type="InterPro" id="IPR002156">
    <property type="entry name" value="RNaseH_domain"/>
</dbReference>
<evidence type="ECO:0000259" key="1">
    <source>
        <dbReference type="Pfam" id="PF13456"/>
    </source>
</evidence>
<dbReference type="InterPro" id="IPR036397">
    <property type="entry name" value="RNaseH_sf"/>
</dbReference>
<comment type="caution">
    <text evidence="2">The sequence shown here is derived from an EMBL/GenBank/DDBJ whole genome shotgun (WGS) entry which is preliminary data.</text>
</comment>
<dbReference type="PANTHER" id="PTHR34023">
    <property type="entry name" value="RNASE H DOMAIN-CONTAINING PROTEIN"/>
    <property type="match status" value="1"/>
</dbReference>